<dbReference type="EMBL" id="JAIFRP010000607">
    <property type="protein sequence ID" value="KAK2578096.1"/>
    <property type="molecule type" value="Genomic_DNA"/>
</dbReference>
<reference evidence="2" key="1">
    <citation type="submission" date="2021-08" db="EMBL/GenBank/DDBJ databases">
        <authorList>
            <person name="Misof B."/>
            <person name="Oliver O."/>
            <person name="Podsiadlowski L."/>
            <person name="Donath A."/>
            <person name="Peters R."/>
            <person name="Mayer C."/>
            <person name="Rust J."/>
            <person name="Gunkel S."/>
            <person name="Lesny P."/>
            <person name="Martin S."/>
            <person name="Oeyen J.P."/>
            <person name="Petersen M."/>
            <person name="Panagiotis P."/>
            <person name="Wilbrandt J."/>
            <person name="Tanja T."/>
        </authorList>
    </citation>
    <scope>NUCLEOTIDE SEQUENCE</scope>
    <source>
        <strain evidence="2">GBR_01_08_01A</strain>
        <tissue evidence="2">Thorax + abdomen</tissue>
    </source>
</reference>
<protein>
    <submittedName>
        <fullName evidence="2">Uncharacterized protein</fullName>
    </submittedName>
</protein>
<proteinExistence type="predicted"/>
<gene>
    <name evidence="2" type="ORF">KPH14_008340</name>
</gene>
<keyword evidence="3" id="KW-1185">Reference proteome</keyword>
<dbReference type="Proteomes" id="UP001258017">
    <property type="component" value="Unassembled WGS sequence"/>
</dbReference>
<organism evidence="2 3">
    <name type="scientific">Odynerus spinipes</name>
    <dbReference type="NCBI Taxonomy" id="1348599"/>
    <lineage>
        <taxon>Eukaryota</taxon>
        <taxon>Metazoa</taxon>
        <taxon>Ecdysozoa</taxon>
        <taxon>Arthropoda</taxon>
        <taxon>Hexapoda</taxon>
        <taxon>Insecta</taxon>
        <taxon>Pterygota</taxon>
        <taxon>Neoptera</taxon>
        <taxon>Endopterygota</taxon>
        <taxon>Hymenoptera</taxon>
        <taxon>Apocrita</taxon>
        <taxon>Aculeata</taxon>
        <taxon>Vespoidea</taxon>
        <taxon>Vespidae</taxon>
        <taxon>Eumeninae</taxon>
        <taxon>Odynerus</taxon>
    </lineage>
</organism>
<name>A0AAD9RE90_9HYME</name>
<evidence type="ECO:0000313" key="2">
    <source>
        <dbReference type="EMBL" id="KAK2578096.1"/>
    </source>
</evidence>
<feature type="region of interest" description="Disordered" evidence="1">
    <location>
        <begin position="54"/>
        <end position="91"/>
    </location>
</feature>
<feature type="region of interest" description="Disordered" evidence="1">
    <location>
        <begin position="1"/>
        <end position="35"/>
    </location>
</feature>
<feature type="compositionally biased region" description="Basic and acidic residues" evidence="1">
    <location>
        <begin position="26"/>
        <end position="35"/>
    </location>
</feature>
<evidence type="ECO:0000256" key="1">
    <source>
        <dbReference type="SAM" id="MobiDB-lite"/>
    </source>
</evidence>
<evidence type="ECO:0000313" key="3">
    <source>
        <dbReference type="Proteomes" id="UP001258017"/>
    </source>
</evidence>
<accession>A0AAD9RE90</accession>
<sequence>MPVDKKKRSRSPSELRPRSKKSHHKNKDDKTFDKLQDQVSNLTKVVEVLLKSKKRKNFNTTTEDNEENNKNLNNIQRTEENTEQSSESQSRDIVLKALGVDLSESKFKEKGKITCRSS</sequence>
<reference evidence="2" key="2">
    <citation type="journal article" date="2023" name="Commun. Biol.">
        <title>Intrasexual cuticular hydrocarbon dimorphism in a wasp sheds light on hydrocarbon biosynthesis genes in Hymenoptera.</title>
        <authorList>
            <person name="Moris V.C."/>
            <person name="Podsiadlowski L."/>
            <person name="Martin S."/>
            <person name="Oeyen J.P."/>
            <person name="Donath A."/>
            <person name="Petersen M."/>
            <person name="Wilbrandt J."/>
            <person name="Misof B."/>
            <person name="Liedtke D."/>
            <person name="Thamm M."/>
            <person name="Scheiner R."/>
            <person name="Schmitt T."/>
            <person name="Niehuis O."/>
        </authorList>
    </citation>
    <scope>NUCLEOTIDE SEQUENCE</scope>
    <source>
        <strain evidence="2">GBR_01_08_01A</strain>
    </source>
</reference>
<dbReference type="AlphaFoldDB" id="A0AAD9RE90"/>
<feature type="compositionally biased region" description="Basic residues" evidence="1">
    <location>
        <begin position="1"/>
        <end position="10"/>
    </location>
</feature>
<comment type="caution">
    <text evidence="2">The sequence shown here is derived from an EMBL/GenBank/DDBJ whole genome shotgun (WGS) entry which is preliminary data.</text>
</comment>